<evidence type="ECO:0000259" key="4">
    <source>
        <dbReference type="PROSITE" id="PS50104"/>
    </source>
</evidence>
<accession>A0A7I8VF90</accession>
<organism evidence="5 6">
    <name type="scientific">Dimorphilus gyrociliatus</name>
    <dbReference type="NCBI Taxonomy" id="2664684"/>
    <lineage>
        <taxon>Eukaryota</taxon>
        <taxon>Metazoa</taxon>
        <taxon>Spiralia</taxon>
        <taxon>Lophotrochozoa</taxon>
        <taxon>Annelida</taxon>
        <taxon>Polychaeta</taxon>
        <taxon>Polychaeta incertae sedis</taxon>
        <taxon>Dinophilidae</taxon>
        <taxon>Dimorphilus</taxon>
    </lineage>
</organism>
<dbReference type="Proteomes" id="UP000549394">
    <property type="component" value="Unassembled WGS sequence"/>
</dbReference>
<evidence type="ECO:0000259" key="3">
    <source>
        <dbReference type="PROSITE" id="PS50017"/>
    </source>
</evidence>
<evidence type="ECO:0000256" key="1">
    <source>
        <dbReference type="SAM" id="Coils"/>
    </source>
</evidence>
<dbReference type="PANTHER" id="PTHR47508:SF1">
    <property type="entry name" value="NON-SPECIFIC SERINE_THREONINE PROTEIN KINASE"/>
    <property type="match status" value="1"/>
</dbReference>
<dbReference type="PANTHER" id="PTHR47508">
    <property type="entry name" value="SAM DOMAIN-CONTAINING PROTEIN-RELATED"/>
    <property type="match status" value="1"/>
</dbReference>
<feature type="domain" description="Death" evidence="3">
    <location>
        <begin position="939"/>
        <end position="1004"/>
    </location>
</feature>
<dbReference type="Pfam" id="PF00531">
    <property type="entry name" value="Death"/>
    <property type="match status" value="1"/>
</dbReference>
<keyword evidence="1" id="KW-0175">Coiled coil</keyword>
<dbReference type="SUPFAM" id="SSF52200">
    <property type="entry name" value="Toll/Interleukin receptor TIR domain"/>
    <property type="match status" value="2"/>
</dbReference>
<dbReference type="Gene3D" id="3.40.50.10140">
    <property type="entry name" value="Toll/interleukin-1 receptor homology (TIR) domain"/>
    <property type="match status" value="2"/>
</dbReference>
<dbReference type="Pfam" id="PF13676">
    <property type="entry name" value="TIR_2"/>
    <property type="match status" value="2"/>
</dbReference>
<dbReference type="SUPFAM" id="SSF57997">
    <property type="entry name" value="Tropomyosin"/>
    <property type="match status" value="1"/>
</dbReference>
<comment type="caution">
    <text evidence="5">The sequence shown here is derived from an EMBL/GenBank/DDBJ whole genome shotgun (WGS) entry which is preliminary data.</text>
</comment>
<dbReference type="InterPro" id="IPR000488">
    <property type="entry name" value="Death_dom"/>
</dbReference>
<dbReference type="Gene3D" id="1.10.533.10">
    <property type="entry name" value="Death Domain, Fas"/>
    <property type="match status" value="1"/>
</dbReference>
<dbReference type="SUPFAM" id="SSF47986">
    <property type="entry name" value="DEATH domain"/>
    <property type="match status" value="1"/>
</dbReference>
<feature type="compositionally biased region" description="Polar residues" evidence="2">
    <location>
        <begin position="1354"/>
        <end position="1363"/>
    </location>
</feature>
<keyword evidence="6" id="KW-1185">Reference proteome</keyword>
<evidence type="ECO:0000313" key="6">
    <source>
        <dbReference type="Proteomes" id="UP000549394"/>
    </source>
</evidence>
<protein>
    <submittedName>
        <fullName evidence="5">DgyrCDS3196</fullName>
    </submittedName>
</protein>
<dbReference type="GO" id="GO:0007165">
    <property type="term" value="P:signal transduction"/>
    <property type="evidence" value="ECO:0007669"/>
    <property type="project" value="InterPro"/>
</dbReference>
<dbReference type="InterPro" id="IPR000157">
    <property type="entry name" value="TIR_dom"/>
</dbReference>
<feature type="region of interest" description="Disordered" evidence="2">
    <location>
        <begin position="1347"/>
        <end position="1429"/>
    </location>
</feature>
<feature type="coiled-coil region" evidence="1">
    <location>
        <begin position="840"/>
        <end position="909"/>
    </location>
</feature>
<feature type="compositionally biased region" description="Basic and acidic residues" evidence="2">
    <location>
        <begin position="1366"/>
        <end position="1394"/>
    </location>
</feature>
<dbReference type="Gene3D" id="1.20.5.340">
    <property type="match status" value="1"/>
</dbReference>
<gene>
    <name evidence="5" type="ORF">DGYR_LOCUS2939</name>
</gene>
<proteinExistence type="predicted"/>
<feature type="domain" description="TIR" evidence="4">
    <location>
        <begin position="1211"/>
        <end position="1323"/>
    </location>
</feature>
<dbReference type="PROSITE" id="PS50017">
    <property type="entry name" value="DEATH_DOMAIN"/>
    <property type="match status" value="1"/>
</dbReference>
<dbReference type="PROSITE" id="PS50104">
    <property type="entry name" value="TIR"/>
    <property type="match status" value="1"/>
</dbReference>
<sequence length="1429" mass="166023">MNQLLNIVRKYSPLSRIDDTGFGRLQNDINCVVFNAPVSYQDVINLIQCCKYEICSKDGFTSNSCGEQALNRVVLFLVTAIAQNFSMNIQYLYGIYKELFDVYIYVYEGDFISSGVYQTLNFLTNNPYQDQYLQTQFNEFYIRKLLKALCQHFQPKAQDRAVGEWQSNFCNNLYHIFNLMSKVELEKCKYDITEALLYWTDISMGCPENDQSKQLIFDFSTNMIVFLDCTAKLIIQYPNSHSLYYGLSDEAFDSLLTRIQRILLTPDFPQNSNVNNAMMLLVQDCLADFVLKSTDNKILCKIYGLYTKLRTSPKWEVQNLIEDMEEPFSEKMKSIKLTDYGMKSEFDIFLDELKSLNNTRAVNEFVQRHEDKFKEEYLPILSFFEKYVAKSKLVNFKENPQLLSFLFDEMYKANCGYYQDSKDGFWAIGRGILGAIEKQGLLQKLKKDLYEFVDRMYDLPLHPYHYSVCFISYKLDWKGEFDKLDRILKKLKKLLERDHSHFYKNDIIVQVTQFVFEYFHNSNGKNKKIIEFTSDFADLFNYCFTLPWAIDLKDERLEGKHVDLEKRRTLAGQILIHFMRDIYKTNRDFDDFIKPIVGTVKRIKNQNDDEILQEHAATFLRSIADKLDLLGNEAGEEIIKEYVESRDISQFPNIVDMYPNYCDAIYKNLEIFVDIVKEDEELSTWNMTQLLNKIVHNDYAKINNNIFKYMMSLFDSKYGPSLIEAYRKLATARFSYFQDYHTKIMNTVKSYEYGSSYLPLLPDLCQTEQLTKSYTKLVWDKIKVTAPEYVNTVFAALREIALRNKSAVAVYKSDLEKMKDNPKIHDQVLGILDVLEGRTLEKVTNDIDEQREDIENLDSRVTENEEKIVVLDADVKETKKDVAAVKLDMKEAKKRLGQIEYTMKGLDERVEQLNHMTLSHAPAWSRHVSELMNVKSDNDWRLLSMKLNYSNDDIRNWATQPDPCLSMLDEWFATHKTREATFAILNNLKEMNRLDAAEIVENALADVKNVVKDDKDEEFEKPEIFLSYQWGHQQEAKMLKKHLEMAGFKAWMDIGQMGGGDKLYAKIDDGVRSAKVIISCVSEKYAKSANCCREVNLSTNLGKPMIPLLMEKLQWPPAGPMGPIMSEYLYVQFYKNGGMQKGDTVFWMPPKFQELLMQIRYYVVPDMKLITKDSPYAGWMNPPEEIIIIPKREQKAIESKKSNTKNEAEVISPDVFISYQWDKQPQIKRLYKKLSGLGYHCWLDIMQMGGGDSLFDKIDKGIRGCRVVISCVTPKYALSANCRREVSLSGALNKPIIPLLLDNMKWPPEGPMSMVFTQLLYIGFHRKKDDKLWEGDEFNQLISKIDMNAPGGKNEQQSSSKAINNETEKKNTQTKKTDEESKKEEKNVGDEAKQPEQSPQPKQRDNSEPSSHNTNNTPPPKTSSTCNIL</sequence>
<name>A0A7I8VF90_9ANNE</name>
<dbReference type="InterPro" id="IPR035897">
    <property type="entry name" value="Toll_tir_struct_dom_sf"/>
</dbReference>
<feature type="compositionally biased region" description="Low complexity" evidence="2">
    <location>
        <begin position="1408"/>
        <end position="1429"/>
    </location>
</feature>
<dbReference type="EMBL" id="CAJFCJ010000005">
    <property type="protein sequence ID" value="CAD5114046.1"/>
    <property type="molecule type" value="Genomic_DNA"/>
</dbReference>
<dbReference type="InterPro" id="IPR011029">
    <property type="entry name" value="DEATH-like_dom_sf"/>
</dbReference>
<evidence type="ECO:0000313" key="5">
    <source>
        <dbReference type="EMBL" id="CAD5114046.1"/>
    </source>
</evidence>
<dbReference type="OrthoDB" id="6078042at2759"/>
<reference evidence="5 6" key="1">
    <citation type="submission" date="2020-08" db="EMBL/GenBank/DDBJ databases">
        <authorList>
            <person name="Hejnol A."/>
        </authorList>
    </citation>
    <scope>NUCLEOTIDE SEQUENCE [LARGE SCALE GENOMIC DNA]</scope>
</reference>
<evidence type="ECO:0000256" key="2">
    <source>
        <dbReference type="SAM" id="MobiDB-lite"/>
    </source>
</evidence>